<dbReference type="Pfam" id="PF00583">
    <property type="entry name" value="Acetyltransf_1"/>
    <property type="match status" value="1"/>
</dbReference>
<dbReference type="Gene3D" id="3.40.630.30">
    <property type="match status" value="1"/>
</dbReference>
<dbReference type="PANTHER" id="PTHR13355:SF11">
    <property type="entry name" value="GLUCOSAMINE 6-PHOSPHATE N-ACETYLTRANSFERASE"/>
    <property type="match status" value="1"/>
</dbReference>
<dbReference type="InterPro" id="IPR016181">
    <property type="entry name" value="Acyl_CoA_acyltransferase"/>
</dbReference>
<organism evidence="2">
    <name type="scientific">viral metagenome</name>
    <dbReference type="NCBI Taxonomy" id="1070528"/>
    <lineage>
        <taxon>unclassified sequences</taxon>
        <taxon>metagenomes</taxon>
        <taxon>organismal metagenomes</taxon>
    </lineage>
</organism>
<dbReference type="CDD" id="cd04301">
    <property type="entry name" value="NAT_SF"/>
    <property type="match status" value="1"/>
</dbReference>
<evidence type="ECO:0000313" key="2">
    <source>
        <dbReference type="EMBL" id="QHU11778.1"/>
    </source>
</evidence>
<accession>A0A6C0K6A3</accession>
<name>A0A6C0K6A3_9ZZZZ</name>
<dbReference type="InterPro" id="IPR039143">
    <property type="entry name" value="GNPNAT1-like"/>
</dbReference>
<dbReference type="InterPro" id="IPR000182">
    <property type="entry name" value="GNAT_dom"/>
</dbReference>
<sequence length="140" mass="16204">MRILEISDYDKHYHALLSILTQKKESQSREDFSRFVHTLSDHHQVWVLEDTGRIIATITLLIENKTIHDGSKVLHVEDVIVHPECQRRGLGKKLLQKAIDIAQETKCYKIILDCTPENAPFYEACGFLQKQVQMSLYLPS</sequence>
<reference evidence="2" key="1">
    <citation type="journal article" date="2020" name="Nature">
        <title>Giant virus diversity and host interactions through global metagenomics.</title>
        <authorList>
            <person name="Schulz F."/>
            <person name="Roux S."/>
            <person name="Paez-Espino D."/>
            <person name="Jungbluth S."/>
            <person name="Walsh D.A."/>
            <person name="Denef V.J."/>
            <person name="McMahon K.D."/>
            <person name="Konstantinidis K.T."/>
            <person name="Eloe-Fadrosh E.A."/>
            <person name="Kyrpides N.C."/>
            <person name="Woyke T."/>
        </authorList>
    </citation>
    <scope>NUCLEOTIDE SEQUENCE</scope>
    <source>
        <strain evidence="2">GVMAG-S-1101169-75</strain>
    </source>
</reference>
<dbReference type="SUPFAM" id="SSF55729">
    <property type="entry name" value="Acyl-CoA N-acyltransferases (Nat)"/>
    <property type="match status" value="1"/>
</dbReference>
<dbReference type="GO" id="GO:0004343">
    <property type="term" value="F:glucosamine 6-phosphate N-acetyltransferase activity"/>
    <property type="evidence" value="ECO:0007669"/>
    <property type="project" value="TreeGrafter"/>
</dbReference>
<dbReference type="EMBL" id="MN740789">
    <property type="protein sequence ID" value="QHU11778.1"/>
    <property type="molecule type" value="Genomic_DNA"/>
</dbReference>
<dbReference type="AlphaFoldDB" id="A0A6C0K6A3"/>
<dbReference type="PROSITE" id="PS51186">
    <property type="entry name" value="GNAT"/>
    <property type="match status" value="1"/>
</dbReference>
<feature type="domain" description="N-acetyltransferase" evidence="1">
    <location>
        <begin position="4"/>
        <end position="140"/>
    </location>
</feature>
<proteinExistence type="predicted"/>
<dbReference type="PANTHER" id="PTHR13355">
    <property type="entry name" value="GLUCOSAMINE 6-PHOSPHATE N-ACETYLTRANSFERASE"/>
    <property type="match status" value="1"/>
</dbReference>
<protein>
    <recommendedName>
        <fullName evidence="1">N-acetyltransferase domain-containing protein</fullName>
    </recommendedName>
</protein>
<evidence type="ECO:0000259" key="1">
    <source>
        <dbReference type="PROSITE" id="PS51186"/>
    </source>
</evidence>